<dbReference type="AlphaFoldDB" id="A0AAW0CUF6"/>
<feature type="region of interest" description="Disordered" evidence="1">
    <location>
        <begin position="464"/>
        <end position="509"/>
    </location>
</feature>
<name>A0AAW0CUF6_9AGAR</name>
<sequence>MPQDFTWMLPPRLQPYEDDAAIFHEEPFRSAFAKPGAQDGLDSLITRWLLYTLGAAIVDHMPDAAIRQSRELFVNVLHKRFEQGNTPAGNQAALALLLAAQIDNFKQYYRVVVPPTYFAYDEALSMRDSYAGSEEEEESEVEVREAAPSPEPMDVDSEDSDDPDYTSDMDVEDEDDDSLSDNESVSSDDLAELPAFVDSFESPSRPAVRKRPVKVNVSLEERVLSWTQNISDFFYPDLLATVGSTDCTDVVNDLVEMRQLPKKVYETPRFLGLLEGKDPTAGLFALMRKVARPGNLLENTHRDVTQSFRWYNWKVSYAALIERWVLPSMTEAEYLETLPPPDENFKFSVSDARKLILFISSHREIHPWVFNPMAAYMFASLGAFTSNCETWLIPGLVELGYPAANRWHIETVYRQIKNLPMFTHPTVENLTSLDPILATVVQETSKRRTFLHRLQRELYRGAPWADSQVSEDPDPVPPNPTKSPTKSAKRRRNKKVREQEQEGTGQQERACPHCAHLKMEERCIRILEVTRQDCADLVEKGGKRQNEASENPSNLSTPFEDLNMVLVEHREDVYERCGLDIVRFVDKQTEKMIGGVRFQVFSDETLAFLIENHHLIKVVAIYRREDMQRWNPGTI</sequence>
<accession>A0AAW0CUF6</accession>
<evidence type="ECO:0008006" key="4">
    <source>
        <dbReference type="Google" id="ProtNLM"/>
    </source>
</evidence>
<comment type="caution">
    <text evidence="2">The sequence shown here is derived from an EMBL/GenBank/DDBJ whole genome shotgun (WGS) entry which is preliminary data.</text>
</comment>
<gene>
    <name evidence="2" type="ORF">R3P38DRAFT_3178964</name>
</gene>
<proteinExistence type="predicted"/>
<evidence type="ECO:0000313" key="2">
    <source>
        <dbReference type="EMBL" id="KAK7042405.1"/>
    </source>
</evidence>
<dbReference type="Proteomes" id="UP001362999">
    <property type="component" value="Unassembled WGS sequence"/>
</dbReference>
<feature type="compositionally biased region" description="Acidic residues" evidence="1">
    <location>
        <begin position="153"/>
        <end position="180"/>
    </location>
</feature>
<protein>
    <recommendedName>
        <fullName evidence="4">Transposase</fullName>
    </recommendedName>
</protein>
<organism evidence="2 3">
    <name type="scientific">Favolaschia claudopus</name>
    <dbReference type="NCBI Taxonomy" id="2862362"/>
    <lineage>
        <taxon>Eukaryota</taxon>
        <taxon>Fungi</taxon>
        <taxon>Dikarya</taxon>
        <taxon>Basidiomycota</taxon>
        <taxon>Agaricomycotina</taxon>
        <taxon>Agaricomycetes</taxon>
        <taxon>Agaricomycetidae</taxon>
        <taxon>Agaricales</taxon>
        <taxon>Marasmiineae</taxon>
        <taxon>Mycenaceae</taxon>
        <taxon>Favolaschia</taxon>
    </lineage>
</organism>
<reference evidence="2 3" key="1">
    <citation type="journal article" date="2024" name="J Genomics">
        <title>Draft genome sequencing and assembly of Favolaschia claudopus CIRM-BRFM 2984 isolated from oak limbs.</title>
        <authorList>
            <person name="Navarro D."/>
            <person name="Drula E."/>
            <person name="Chaduli D."/>
            <person name="Cazenave R."/>
            <person name="Ahrendt S."/>
            <person name="Wang J."/>
            <person name="Lipzen A."/>
            <person name="Daum C."/>
            <person name="Barry K."/>
            <person name="Grigoriev I.V."/>
            <person name="Favel A."/>
            <person name="Rosso M.N."/>
            <person name="Martin F."/>
        </authorList>
    </citation>
    <scope>NUCLEOTIDE SEQUENCE [LARGE SCALE GENOMIC DNA]</scope>
    <source>
        <strain evidence="2 3">CIRM-BRFM 2984</strain>
    </source>
</reference>
<evidence type="ECO:0000256" key="1">
    <source>
        <dbReference type="SAM" id="MobiDB-lite"/>
    </source>
</evidence>
<keyword evidence="3" id="KW-1185">Reference proteome</keyword>
<dbReference type="EMBL" id="JAWWNJ010000013">
    <property type="protein sequence ID" value="KAK7042405.1"/>
    <property type="molecule type" value="Genomic_DNA"/>
</dbReference>
<feature type="region of interest" description="Disordered" evidence="1">
    <location>
        <begin position="129"/>
        <end position="188"/>
    </location>
</feature>
<evidence type="ECO:0000313" key="3">
    <source>
        <dbReference type="Proteomes" id="UP001362999"/>
    </source>
</evidence>